<dbReference type="AlphaFoldDB" id="A0A2K1QAZ5"/>
<gene>
    <name evidence="2" type="ORF">COO59_06750</name>
</gene>
<evidence type="ECO:0000313" key="3">
    <source>
        <dbReference type="Proteomes" id="UP000236345"/>
    </source>
</evidence>
<evidence type="ECO:0000313" key="2">
    <source>
        <dbReference type="EMBL" id="PNS12204.1"/>
    </source>
</evidence>
<dbReference type="OrthoDB" id="6520138at2"/>
<reference evidence="3" key="1">
    <citation type="submission" date="2017-09" db="EMBL/GenBank/DDBJ databases">
        <authorList>
            <person name="Palmer M."/>
            <person name="Steenkamp E.T."/>
            <person name="Coetzee M.P."/>
            <person name="Avontuur J.R."/>
            <person name="Van Zyl E."/>
            <person name="Chan W.-Y."/>
            <person name="Blom J."/>
            <person name="Venter S.N."/>
        </authorList>
    </citation>
    <scope>NUCLEOTIDE SEQUENCE [LARGE SCALE GENOMIC DNA]</scope>
    <source>
        <strain evidence="3">QC88-366</strain>
    </source>
</reference>
<name>A0A2K1QAZ5_9GAMM</name>
<protein>
    <submittedName>
        <fullName evidence="2">Uncharacterized protein</fullName>
    </submittedName>
</protein>
<accession>A0A2K1QAZ5</accession>
<keyword evidence="1" id="KW-1133">Transmembrane helix</keyword>
<sequence length="136" mass="16339">MNNLFSYLGIAAVWAGFLSLIFLFFYYCANKAKYEVIVKLYYEKGFSFHTPYHFHSLMGFFGSFTLIYYFVSIKKKKKPLLMFDKNSEVYNFFDAVPDRLSGWMINYYRVTLFMVVCIIFIFVMTLMKYVYSNYFS</sequence>
<dbReference type="RefSeq" id="WP_103059055.1">
    <property type="nucleotide sequence ID" value="NZ_BSOF01000007.1"/>
</dbReference>
<feature type="transmembrane region" description="Helical" evidence="1">
    <location>
        <begin position="7"/>
        <end position="27"/>
    </location>
</feature>
<comment type="caution">
    <text evidence="2">The sequence shown here is derived from an EMBL/GenBank/DDBJ whole genome shotgun (WGS) entry which is preliminary data.</text>
</comment>
<feature type="transmembrane region" description="Helical" evidence="1">
    <location>
        <begin position="107"/>
        <end position="131"/>
    </location>
</feature>
<evidence type="ECO:0000256" key="1">
    <source>
        <dbReference type="SAM" id="Phobius"/>
    </source>
</evidence>
<dbReference type="EMBL" id="NWUO01000004">
    <property type="protein sequence ID" value="PNS12204.1"/>
    <property type="molecule type" value="Genomic_DNA"/>
</dbReference>
<keyword evidence="1" id="KW-0472">Membrane</keyword>
<feature type="transmembrane region" description="Helical" evidence="1">
    <location>
        <begin position="52"/>
        <end position="71"/>
    </location>
</feature>
<proteinExistence type="predicted"/>
<organism evidence="2 3">
    <name type="scientific">Mixta theicola</name>
    <dbReference type="NCBI Taxonomy" id="1458355"/>
    <lineage>
        <taxon>Bacteria</taxon>
        <taxon>Pseudomonadati</taxon>
        <taxon>Pseudomonadota</taxon>
        <taxon>Gammaproteobacteria</taxon>
        <taxon>Enterobacterales</taxon>
        <taxon>Erwiniaceae</taxon>
        <taxon>Mixta</taxon>
    </lineage>
</organism>
<keyword evidence="1" id="KW-0812">Transmembrane</keyword>
<keyword evidence="3" id="KW-1185">Reference proteome</keyword>
<dbReference type="Proteomes" id="UP000236345">
    <property type="component" value="Unassembled WGS sequence"/>
</dbReference>